<evidence type="ECO:0000313" key="3">
    <source>
        <dbReference type="Proteomes" id="UP000479190"/>
    </source>
</evidence>
<protein>
    <recommendedName>
        <fullName evidence="4">RRM domain-containing protein</fullName>
    </recommendedName>
</protein>
<dbReference type="AlphaFoldDB" id="A0A6H5I6R0"/>
<evidence type="ECO:0000313" key="2">
    <source>
        <dbReference type="EMBL" id="CAB0031377.1"/>
    </source>
</evidence>
<feature type="region of interest" description="Disordered" evidence="1">
    <location>
        <begin position="43"/>
        <end position="65"/>
    </location>
</feature>
<sequence>MQRSRREDWQSNRRIHIISNAISDVQQESYIRERRPFGRIKNKKFGANVKGGGTGGSPSARQSGSVEQRRLCFYQNVTMKTGTDPSFSTSFRNCFCPFTNNINNTTNRHHRLVEHHSKTRHTHPLAVVAVDPPMPSRPKEVIINIVNHPLIIRIIRITDKTVIHRVDPVRAIKIMVVMVPMAPVITTAVEVMAVRVLVAKRVVMEAKVAVVATVVDMEVKAVVVMEDKEVAVVASIEEDLEDMEAEVVEEAVVEADMAAVGVEAEMTAGLVDMVETEVAITRGYGSDQGSDNMVTQEDTIFVSGMDSQITEEEICQHFGAIGLIKLSIKANGKAVGALLLVEEVAVVEEAVVEAAVAVSVAVAVVVAAAIEIVEAAEMIIAVAVVVAVVIGEAEVVELDLEVVTGRVPIQAVAIRISPGVTSAIFAKVKSPKVWVEAAVVAEAEVDSEVAEMAAVEAVVDSEVAETVVDEVEVWIAVVAEAEVDSAVTEEDEVIEVVDVEAPCVEVEGCLLSLVEKRQVNEHPLVMILVSIAPLYHEIDHLSF</sequence>
<dbReference type="Proteomes" id="UP000479190">
    <property type="component" value="Unassembled WGS sequence"/>
</dbReference>
<dbReference type="OrthoDB" id="76445at2759"/>
<keyword evidence="3" id="KW-1185">Reference proteome</keyword>
<dbReference type="EMBL" id="CADCXV010000642">
    <property type="protein sequence ID" value="CAB0031377.1"/>
    <property type="molecule type" value="Genomic_DNA"/>
</dbReference>
<gene>
    <name evidence="2" type="ORF">TBRA_LOCUS3347</name>
</gene>
<evidence type="ECO:0008006" key="4">
    <source>
        <dbReference type="Google" id="ProtNLM"/>
    </source>
</evidence>
<evidence type="ECO:0000256" key="1">
    <source>
        <dbReference type="SAM" id="MobiDB-lite"/>
    </source>
</evidence>
<reference evidence="2 3" key="1">
    <citation type="submission" date="2020-02" db="EMBL/GenBank/DDBJ databases">
        <authorList>
            <person name="Ferguson B K."/>
        </authorList>
    </citation>
    <scope>NUCLEOTIDE SEQUENCE [LARGE SCALE GENOMIC DNA]</scope>
</reference>
<name>A0A6H5I6R0_9HYME</name>
<proteinExistence type="predicted"/>
<accession>A0A6H5I6R0</accession>
<organism evidence="2 3">
    <name type="scientific">Trichogramma brassicae</name>
    <dbReference type="NCBI Taxonomy" id="86971"/>
    <lineage>
        <taxon>Eukaryota</taxon>
        <taxon>Metazoa</taxon>
        <taxon>Ecdysozoa</taxon>
        <taxon>Arthropoda</taxon>
        <taxon>Hexapoda</taxon>
        <taxon>Insecta</taxon>
        <taxon>Pterygota</taxon>
        <taxon>Neoptera</taxon>
        <taxon>Endopterygota</taxon>
        <taxon>Hymenoptera</taxon>
        <taxon>Apocrita</taxon>
        <taxon>Proctotrupomorpha</taxon>
        <taxon>Chalcidoidea</taxon>
        <taxon>Trichogrammatidae</taxon>
        <taxon>Trichogramma</taxon>
    </lineage>
</organism>